<organism evidence="1">
    <name type="scientific">marine sediment metagenome</name>
    <dbReference type="NCBI Taxonomy" id="412755"/>
    <lineage>
        <taxon>unclassified sequences</taxon>
        <taxon>metagenomes</taxon>
        <taxon>ecological metagenomes</taxon>
    </lineage>
</organism>
<sequence length="127" mass="14731">MEENNLAGLCGVYCGACRSYLLQKKDPFEEKGYKRGCKGCKAQDKNCAFVKKGCKALRNKEIEYCFECEKMPCERLTSINNRYKLKYNVNFLDNLNRMKEIGVDQWLEEQKLLYTCPECGGEICVHD</sequence>
<dbReference type="AlphaFoldDB" id="X1HPZ8"/>
<reference evidence="1" key="1">
    <citation type="journal article" date="2014" name="Front. Microbiol.">
        <title>High frequency of phylogenetically diverse reductive dehalogenase-homologous genes in deep subseafloor sedimentary metagenomes.</title>
        <authorList>
            <person name="Kawai M."/>
            <person name="Futagami T."/>
            <person name="Toyoda A."/>
            <person name="Takaki Y."/>
            <person name="Nishi S."/>
            <person name="Hori S."/>
            <person name="Arai W."/>
            <person name="Tsubouchi T."/>
            <person name="Morono Y."/>
            <person name="Uchiyama I."/>
            <person name="Ito T."/>
            <person name="Fujiyama A."/>
            <person name="Inagaki F."/>
            <person name="Takami H."/>
        </authorList>
    </citation>
    <scope>NUCLEOTIDE SEQUENCE</scope>
    <source>
        <strain evidence="1">Expedition CK06-06</strain>
    </source>
</reference>
<protein>
    <recommendedName>
        <fullName evidence="2">GON domain-containing protein</fullName>
    </recommendedName>
</protein>
<dbReference type="InterPro" id="IPR024227">
    <property type="entry name" value="DUF3795"/>
</dbReference>
<comment type="caution">
    <text evidence="1">The sequence shown here is derived from an EMBL/GenBank/DDBJ whole genome shotgun (WGS) entry which is preliminary data.</text>
</comment>
<feature type="non-terminal residue" evidence="1">
    <location>
        <position position="127"/>
    </location>
</feature>
<dbReference type="Pfam" id="PF12675">
    <property type="entry name" value="DUF3795"/>
    <property type="match status" value="1"/>
</dbReference>
<dbReference type="EMBL" id="BARU01025871">
    <property type="protein sequence ID" value="GAH71537.1"/>
    <property type="molecule type" value="Genomic_DNA"/>
</dbReference>
<accession>X1HPZ8</accession>
<evidence type="ECO:0000313" key="1">
    <source>
        <dbReference type="EMBL" id="GAH71537.1"/>
    </source>
</evidence>
<name>X1HPZ8_9ZZZZ</name>
<proteinExistence type="predicted"/>
<evidence type="ECO:0008006" key="2">
    <source>
        <dbReference type="Google" id="ProtNLM"/>
    </source>
</evidence>
<gene>
    <name evidence="1" type="ORF">S03H2_41636</name>
</gene>